<evidence type="ECO:0000313" key="1">
    <source>
        <dbReference type="EMBL" id="KAK4003308.1"/>
    </source>
</evidence>
<sequence length="225" mass="25058">MMIEMVYDRLTLELLSNSQLSTQTHFIGLKLAPVKIAVMKPPLKLKIKRKERKKTNKNGKRAAMTSWQLMVEIAVLTPLSFTRDPVTMGFDGTALVDRPCPKGLWYVAPIISGPGLVPCLLYARLASSPPTRPRQLPPSYAVAKGVIVIVIFHAPTDDKTHRRIILMKTGSKIIDREHEAVLFSLQRKLPAKLSSPPLSGVRGKTKCVTQRKVANSRDITDDVKK</sequence>
<name>A0ABQ9YRQ9_9CRUS</name>
<keyword evidence="2" id="KW-1185">Reference proteome</keyword>
<reference evidence="1 2" key="1">
    <citation type="journal article" date="2023" name="Nucleic Acids Res.">
        <title>The hologenome of Daphnia magna reveals possible DNA methylation and microbiome-mediated evolution of the host genome.</title>
        <authorList>
            <person name="Chaturvedi A."/>
            <person name="Li X."/>
            <person name="Dhandapani V."/>
            <person name="Marshall H."/>
            <person name="Kissane S."/>
            <person name="Cuenca-Cambronero M."/>
            <person name="Asole G."/>
            <person name="Calvet F."/>
            <person name="Ruiz-Romero M."/>
            <person name="Marangio P."/>
            <person name="Guigo R."/>
            <person name="Rago D."/>
            <person name="Mirbahai L."/>
            <person name="Eastwood N."/>
            <person name="Colbourne J.K."/>
            <person name="Zhou J."/>
            <person name="Mallon E."/>
            <person name="Orsini L."/>
        </authorList>
    </citation>
    <scope>NUCLEOTIDE SEQUENCE [LARGE SCALE GENOMIC DNA]</scope>
    <source>
        <strain evidence="1">LRV0_1</strain>
    </source>
</reference>
<gene>
    <name evidence="1" type="ORF">OUZ56_005079</name>
</gene>
<evidence type="ECO:0000313" key="2">
    <source>
        <dbReference type="Proteomes" id="UP001234178"/>
    </source>
</evidence>
<comment type="caution">
    <text evidence="1">The sequence shown here is derived from an EMBL/GenBank/DDBJ whole genome shotgun (WGS) entry which is preliminary data.</text>
</comment>
<dbReference type="EMBL" id="JAOYFB010000001">
    <property type="protein sequence ID" value="KAK4003308.1"/>
    <property type="molecule type" value="Genomic_DNA"/>
</dbReference>
<organism evidence="1 2">
    <name type="scientific">Daphnia magna</name>
    <dbReference type="NCBI Taxonomy" id="35525"/>
    <lineage>
        <taxon>Eukaryota</taxon>
        <taxon>Metazoa</taxon>
        <taxon>Ecdysozoa</taxon>
        <taxon>Arthropoda</taxon>
        <taxon>Crustacea</taxon>
        <taxon>Branchiopoda</taxon>
        <taxon>Diplostraca</taxon>
        <taxon>Cladocera</taxon>
        <taxon>Anomopoda</taxon>
        <taxon>Daphniidae</taxon>
        <taxon>Daphnia</taxon>
    </lineage>
</organism>
<accession>A0ABQ9YRQ9</accession>
<dbReference type="Proteomes" id="UP001234178">
    <property type="component" value="Unassembled WGS sequence"/>
</dbReference>
<protein>
    <submittedName>
        <fullName evidence="1">Uncharacterized protein</fullName>
    </submittedName>
</protein>
<proteinExistence type="predicted"/>